<reference evidence="1 2" key="1">
    <citation type="submission" date="2016-11" db="EMBL/GenBank/DDBJ databases">
        <authorList>
            <person name="Jaros S."/>
            <person name="Januszkiewicz K."/>
            <person name="Wedrychowicz H."/>
        </authorList>
    </citation>
    <scope>NUCLEOTIDE SEQUENCE [LARGE SCALE GENOMIC DNA]</scope>
    <source>
        <strain evidence="1 2">HD4</strain>
    </source>
</reference>
<accession>A0A1M6VQB1</accession>
<proteinExistence type="predicted"/>
<name>A0A1M6VQB1_SELRU</name>
<sequence>MAFSVIATLSSKNRHKKREAEASLFLYQYVNFDISSAEVHAFAIGLHAQVNLLAFDGTAGVGGNGYTVARNKYSRT</sequence>
<protein>
    <submittedName>
        <fullName evidence="1">Uncharacterized protein</fullName>
    </submittedName>
</protein>
<dbReference type="AlphaFoldDB" id="A0A1M6VQB1"/>
<evidence type="ECO:0000313" key="1">
    <source>
        <dbReference type="EMBL" id="SHK83722.1"/>
    </source>
</evidence>
<evidence type="ECO:0000313" key="2">
    <source>
        <dbReference type="Proteomes" id="UP000184263"/>
    </source>
</evidence>
<gene>
    <name evidence="1" type="ORF">SAMN05216582_12011</name>
</gene>
<dbReference type="Proteomes" id="UP000184263">
    <property type="component" value="Unassembled WGS sequence"/>
</dbReference>
<dbReference type="EMBL" id="FRBC01000020">
    <property type="protein sequence ID" value="SHK83722.1"/>
    <property type="molecule type" value="Genomic_DNA"/>
</dbReference>
<organism evidence="1 2">
    <name type="scientific">Selenomonas ruminantium</name>
    <dbReference type="NCBI Taxonomy" id="971"/>
    <lineage>
        <taxon>Bacteria</taxon>
        <taxon>Bacillati</taxon>
        <taxon>Bacillota</taxon>
        <taxon>Negativicutes</taxon>
        <taxon>Selenomonadales</taxon>
        <taxon>Selenomonadaceae</taxon>
        <taxon>Selenomonas</taxon>
    </lineage>
</organism>